<comment type="caution">
    <text evidence="1">The sequence shown here is derived from an EMBL/GenBank/DDBJ whole genome shotgun (WGS) entry which is preliminary data.</text>
</comment>
<gene>
    <name evidence="1" type="ORF">M3215_19985</name>
</gene>
<organism evidence="1 2">
    <name type="scientific">Bacillus cytotoxicus</name>
    <dbReference type="NCBI Taxonomy" id="580165"/>
    <lineage>
        <taxon>Bacteria</taxon>
        <taxon>Bacillati</taxon>
        <taxon>Bacillota</taxon>
        <taxon>Bacilli</taxon>
        <taxon>Bacillales</taxon>
        <taxon>Bacillaceae</taxon>
        <taxon>Bacillus</taxon>
        <taxon>Bacillus cereus group</taxon>
    </lineage>
</organism>
<keyword evidence="2" id="KW-1185">Reference proteome</keyword>
<name>A0ACC6ABI1_9BACI</name>
<evidence type="ECO:0000313" key="1">
    <source>
        <dbReference type="EMBL" id="MCM3738003.1"/>
    </source>
</evidence>
<proteinExistence type="predicted"/>
<dbReference type="Proteomes" id="UP001202289">
    <property type="component" value="Unassembled WGS sequence"/>
</dbReference>
<evidence type="ECO:0000313" key="2">
    <source>
        <dbReference type="Proteomes" id="UP001202289"/>
    </source>
</evidence>
<sequence length="68" mass="7784">MNTKRNETGTKQKIARYAAGIAILLILLSFIYQWKNGLEIDNTENFGLIFAVIIFLSSFLSERTRDSK</sequence>
<reference evidence="1" key="1">
    <citation type="submission" date="2022-05" db="EMBL/GenBank/DDBJ databases">
        <title>Comparative Genomics of Spacecraft Associated Microbes.</title>
        <authorList>
            <person name="Tran M.T."/>
            <person name="Wright A."/>
            <person name="Seuylemezian A."/>
            <person name="Eisen J."/>
            <person name="Coil D."/>
        </authorList>
    </citation>
    <scope>NUCLEOTIDE SEQUENCE</scope>
    <source>
        <strain evidence="1">FAIRING 10M-2.2</strain>
    </source>
</reference>
<dbReference type="EMBL" id="JAMBOP010000033">
    <property type="protein sequence ID" value="MCM3738003.1"/>
    <property type="molecule type" value="Genomic_DNA"/>
</dbReference>
<protein>
    <submittedName>
        <fullName evidence="1">Uncharacterized protein</fullName>
    </submittedName>
</protein>
<accession>A0ACC6ABI1</accession>